<dbReference type="InterPro" id="IPR016181">
    <property type="entry name" value="Acyl_CoA_acyltransferase"/>
</dbReference>
<keyword evidence="2 5" id="KW-0012">Acyltransferase</keyword>
<comment type="similarity">
    <text evidence="3">Belongs to the acetyltransferase family. RimJ subfamily.</text>
</comment>
<dbReference type="RefSeq" id="WP_156063360.1">
    <property type="nucleotide sequence ID" value="NZ_CABWIH010000034.1"/>
</dbReference>
<dbReference type="Proteomes" id="UP000330807">
    <property type="component" value="Unassembled WGS sequence"/>
</dbReference>
<gene>
    <name evidence="5" type="primary">ydaF</name>
    <name evidence="5" type="ORF">LMKDKBCB_01733</name>
</gene>
<dbReference type="GO" id="GO:0008999">
    <property type="term" value="F:protein-N-terminal-alanine acetyltransferase activity"/>
    <property type="evidence" value="ECO:0007669"/>
    <property type="project" value="TreeGrafter"/>
</dbReference>
<dbReference type="PROSITE" id="PS51186">
    <property type="entry name" value="GNAT"/>
    <property type="match status" value="1"/>
</dbReference>
<proteinExistence type="inferred from homology"/>
<feature type="domain" description="N-acetyltransferase" evidence="4">
    <location>
        <begin position="8"/>
        <end position="165"/>
    </location>
</feature>
<dbReference type="PANTHER" id="PTHR43792:SF8">
    <property type="entry name" value="[RIBOSOMAL PROTEIN US5]-ALANINE N-ACETYLTRANSFERASE"/>
    <property type="match status" value="1"/>
</dbReference>
<protein>
    <submittedName>
        <fullName evidence="5">Ribosomal N-acetyltransferase YdaF</fullName>
        <ecNumber evidence="5">2.3.1.-</ecNumber>
    </submittedName>
</protein>
<dbReference type="EC" id="2.3.1.-" evidence="5"/>
<evidence type="ECO:0000313" key="5">
    <source>
        <dbReference type="EMBL" id="VWL94774.1"/>
    </source>
</evidence>
<evidence type="ECO:0000259" key="4">
    <source>
        <dbReference type="PROSITE" id="PS51186"/>
    </source>
</evidence>
<name>A0A5K1IZL1_9ACTN</name>
<dbReference type="EMBL" id="CABWIH010000034">
    <property type="protein sequence ID" value="VWL94774.1"/>
    <property type="molecule type" value="Genomic_DNA"/>
</dbReference>
<accession>A0A5K1IZL1</accession>
<dbReference type="PANTHER" id="PTHR43792">
    <property type="entry name" value="GNAT FAMILY, PUTATIVE (AFU_ORTHOLOGUE AFUA_3G00765)-RELATED-RELATED"/>
    <property type="match status" value="1"/>
</dbReference>
<evidence type="ECO:0000256" key="3">
    <source>
        <dbReference type="ARBA" id="ARBA00038502"/>
    </source>
</evidence>
<dbReference type="InterPro" id="IPR000182">
    <property type="entry name" value="GNAT_dom"/>
</dbReference>
<dbReference type="AlphaFoldDB" id="A0A5K1IZL1"/>
<evidence type="ECO:0000313" key="6">
    <source>
        <dbReference type="Proteomes" id="UP000330807"/>
    </source>
</evidence>
<dbReference type="Pfam" id="PF13302">
    <property type="entry name" value="Acetyltransf_3"/>
    <property type="match status" value="1"/>
</dbReference>
<sequence>MVIHTERLTLRPWRETDAASLFTYASDPDVGPAAGWPPHRSIDESREIIRTVFSAPHTFAVCLAGTDESVGSIGLMPPRCETSRQGDGSELEVGYWIAKPFWGRGFAPEAVRAMQRYAFETLGCKALWCGYYEGNNKSLRVQQKCGFAPHHVERDVPCELMDDVRTECFTYLTREDWCGRAEGER</sequence>
<reference evidence="5 6" key="1">
    <citation type="submission" date="2019-10" db="EMBL/GenBank/DDBJ databases">
        <authorList>
            <person name="Wolf R A."/>
        </authorList>
    </citation>
    <scope>NUCLEOTIDE SEQUENCE [LARGE SCALE GENOMIC DNA]</scope>
    <source>
        <strain evidence="5">Collinsella_aerofaciens_AK_138A</strain>
    </source>
</reference>
<dbReference type="SUPFAM" id="SSF55729">
    <property type="entry name" value="Acyl-CoA N-acyltransferases (Nat)"/>
    <property type="match status" value="1"/>
</dbReference>
<evidence type="ECO:0000256" key="2">
    <source>
        <dbReference type="ARBA" id="ARBA00023315"/>
    </source>
</evidence>
<evidence type="ECO:0000256" key="1">
    <source>
        <dbReference type="ARBA" id="ARBA00022679"/>
    </source>
</evidence>
<dbReference type="GO" id="GO:0005737">
    <property type="term" value="C:cytoplasm"/>
    <property type="evidence" value="ECO:0007669"/>
    <property type="project" value="TreeGrafter"/>
</dbReference>
<dbReference type="InterPro" id="IPR051531">
    <property type="entry name" value="N-acetyltransferase"/>
</dbReference>
<dbReference type="Gene3D" id="3.40.630.30">
    <property type="match status" value="1"/>
</dbReference>
<keyword evidence="1 5" id="KW-0808">Transferase</keyword>
<organism evidence="5 6">
    <name type="scientific">Collinsella aerofaciens</name>
    <dbReference type="NCBI Taxonomy" id="74426"/>
    <lineage>
        <taxon>Bacteria</taxon>
        <taxon>Bacillati</taxon>
        <taxon>Actinomycetota</taxon>
        <taxon>Coriobacteriia</taxon>
        <taxon>Coriobacteriales</taxon>
        <taxon>Coriobacteriaceae</taxon>
        <taxon>Collinsella</taxon>
    </lineage>
</organism>